<dbReference type="PANTHER" id="PTHR43798:SF31">
    <property type="entry name" value="AB HYDROLASE SUPERFAMILY PROTEIN YCLE"/>
    <property type="match status" value="1"/>
</dbReference>
<name>A0A2P8GZF0_9MICO</name>
<organism evidence="3 4">
    <name type="scientific">Labedella gwakjiensis</name>
    <dbReference type="NCBI Taxonomy" id="390269"/>
    <lineage>
        <taxon>Bacteria</taxon>
        <taxon>Bacillati</taxon>
        <taxon>Actinomycetota</taxon>
        <taxon>Actinomycetes</taxon>
        <taxon>Micrococcales</taxon>
        <taxon>Microbacteriaceae</taxon>
        <taxon>Labedella</taxon>
    </lineage>
</organism>
<proteinExistence type="predicted"/>
<dbReference type="EMBL" id="PYAU01000001">
    <property type="protein sequence ID" value="PSL39335.1"/>
    <property type="molecule type" value="Genomic_DNA"/>
</dbReference>
<reference evidence="3 4" key="1">
    <citation type="submission" date="2018-03" db="EMBL/GenBank/DDBJ databases">
        <title>Genomic Encyclopedia of Archaeal and Bacterial Type Strains, Phase II (KMG-II): from individual species to whole genera.</title>
        <authorList>
            <person name="Goeker M."/>
        </authorList>
    </citation>
    <scope>NUCLEOTIDE SEQUENCE [LARGE SCALE GENOMIC DNA]</scope>
    <source>
        <strain evidence="3 4">DSM 21548</strain>
    </source>
</reference>
<evidence type="ECO:0000256" key="1">
    <source>
        <dbReference type="ARBA" id="ARBA00022801"/>
    </source>
</evidence>
<accession>A0A2P8GZF0</accession>
<evidence type="ECO:0000313" key="3">
    <source>
        <dbReference type="EMBL" id="PSL39335.1"/>
    </source>
</evidence>
<keyword evidence="1 3" id="KW-0378">Hydrolase</keyword>
<sequence>MSILPQPPEPVFVMAEDGTRLAVYDVGDTTAPVVMAVHGFASSAVLNWHNAGWTRDLTRAGFRVLSLDQRGHGRSGKPHDPSRFSTEGLAADVLSVMDAHLIDEAVLLGYSLGARVGWQLARTTPHRFPAAVLGGLPSGDPLSAFDLEAARAFASSGAPVTDRLTRAYVEMASGIPGNDLESLIALVEGMRGGVQPDPSDPPAVPLLVAAGDRDPVRDDSRSLAEAAPHGRFVELPDRDHFSAPTSRVFRRAAIDLLTEERASA</sequence>
<dbReference type="Gene3D" id="3.40.50.1820">
    <property type="entry name" value="alpha/beta hydrolase"/>
    <property type="match status" value="1"/>
</dbReference>
<dbReference type="AlphaFoldDB" id="A0A2P8GZF0"/>
<dbReference type="SUPFAM" id="SSF53474">
    <property type="entry name" value="alpha/beta-Hydrolases"/>
    <property type="match status" value="1"/>
</dbReference>
<dbReference type="InterPro" id="IPR000073">
    <property type="entry name" value="AB_hydrolase_1"/>
</dbReference>
<feature type="domain" description="AB hydrolase-1" evidence="2">
    <location>
        <begin position="32"/>
        <end position="141"/>
    </location>
</feature>
<dbReference type="Proteomes" id="UP000241203">
    <property type="component" value="Unassembled WGS sequence"/>
</dbReference>
<dbReference type="RefSeq" id="WP_243696546.1">
    <property type="nucleotide sequence ID" value="NZ_PYAU01000001.1"/>
</dbReference>
<comment type="caution">
    <text evidence="3">The sequence shown here is derived from an EMBL/GenBank/DDBJ whole genome shotgun (WGS) entry which is preliminary data.</text>
</comment>
<protein>
    <submittedName>
        <fullName evidence="3">Alpha-beta hydrolase superfamily lysophospholipase</fullName>
    </submittedName>
</protein>
<evidence type="ECO:0000259" key="2">
    <source>
        <dbReference type="Pfam" id="PF00561"/>
    </source>
</evidence>
<gene>
    <name evidence="3" type="ORF">CLV49_2969</name>
</gene>
<dbReference type="GO" id="GO:0016020">
    <property type="term" value="C:membrane"/>
    <property type="evidence" value="ECO:0007669"/>
    <property type="project" value="TreeGrafter"/>
</dbReference>
<dbReference type="PANTHER" id="PTHR43798">
    <property type="entry name" value="MONOACYLGLYCEROL LIPASE"/>
    <property type="match status" value="1"/>
</dbReference>
<dbReference type="InterPro" id="IPR029058">
    <property type="entry name" value="AB_hydrolase_fold"/>
</dbReference>
<evidence type="ECO:0000313" key="4">
    <source>
        <dbReference type="Proteomes" id="UP000241203"/>
    </source>
</evidence>
<dbReference type="InterPro" id="IPR050266">
    <property type="entry name" value="AB_hydrolase_sf"/>
</dbReference>
<dbReference type="Pfam" id="PF00561">
    <property type="entry name" value="Abhydrolase_1"/>
    <property type="match status" value="1"/>
</dbReference>
<dbReference type="GO" id="GO:0016787">
    <property type="term" value="F:hydrolase activity"/>
    <property type="evidence" value="ECO:0007669"/>
    <property type="project" value="UniProtKB-KW"/>
</dbReference>